<dbReference type="AlphaFoldDB" id="A0A9Q0FYQ9"/>
<comment type="caution">
    <text evidence="2">The sequence shown here is derived from an EMBL/GenBank/DDBJ whole genome shotgun (WGS) entry which is preliminary data.</text>
</comment>
<organism evidence="2 3">
    <name type="scientific">Turnera subulata</name>
    <dbReference type="NCBI Taxonomy" id="218843"/>
    <lineage>
        <taxon>Eukaryota</taxon>
        <taxon>Viridiplantae</taxon>
        <taxon>Streptophyta</taxon>
        <taxon>Embryophyta</taxon>
        <taxon>Tracheophyta</taxon>
        <taxon>Spermatophyta</taxon>
        <taxon>Magnoliopsida</taxon>
        <taxon>eudicotyledons</taxon>
        <taxon>Gunneridae</taxon>
        <taxon>Pentapetalae</taxon>
        <taxon>rosids</taxon>
        <taxon>fabids</taxon>
        <taxon>Malpighiales</taxon>
        <taxon>Passifloraceae</taxon>
        <taxon>Turnera</taxon>
    </lineage>
</organism>
<dbReference type="OrthoDB" id="605328at2759"/>
<dbReference type="Proteomes" id="UP001141552">
    <property type="component" value="Unassembled WGS sequence"/>
</dbReference>
<reference evidence="2" key="2">
    <citation type="journal article" date="2023" name="Plants (Basel)">
        <title>Annotation of the Turnera subulata (Passifloraceae) Draft Genome Reveals the S-Locus Evolved after the Divergence of Turneroideae from Passifloroideae in a Stepwise Manner.</title>
        <authorList>
            <person name="Henning P.M."/>
            <person name="Roalson E.H."/>
            <person name="Mir W."/>
            <person name="McCubbin A.G."/>
            <person name="Shore J.S."/>
        </authorList>
    </citation>
    <scope>NUCLEOTIDE SEQUENCE</scope>
    <source>
        <strain evidence="2">F60SS</strain>
    </source>
</reference>
<dbReference type="PANTHER" id="PTHR35546:SF25">
    <property type="entry name" value="F-BOX DOMAIN-CONTAINING PROTEIN"/>
    <property type="match status" value="1"/>
</dbReference>
<evidence type="ECO:0000256" key="1">
    <source>
        <dbReference type="SAM" id="SignalP"/>
    </source>
</evidence>
<dbReference type="InterPro" id="IPR055290">
    <property type="entry name" value="At3g26010-like"/>
</dbReference>
<keyword evidence="1" id="KW-0732">Signal</keyword>
<sequence>MGFFAFLLIIWRLELLDQNHHLTQLLLFIPAKSLLRFQCVSKVKTMAFHNLRPPIPYLPQPITEDVVVPFLDYLNMPRVKILQCCNGLLLCSSSYLLHHPGENSSDENVLISYMDYSASVTNTDGRGFRFFICNPTTRQFKKLSLPARAISDGMWTKLNLAFDPSNSPHYKVICIHSVTTASFGAYELIDVYSSQTGSWNPLGTLSNRPRGLMLEFWSLLFYILESLGVFAYGDLFGLPPSSLEFNIWEMAADRSSWFLRYCVDLKCMEPPIPVE</sequence>
<evidence type="ECO:0008006" key="4">
    <source>
        <dbReference type="Google" id="ProtNLM"/>
    </source>
</evidence>
<evidence type="ECO:0000313" key="3">
    <source>
        <dbReference type="Proteomes" id="UP001141552"/>
    </source>
</evidence>
<gene>
    <name evidence="2" type="ORF">Tsubulata_021459</name>
</gene>
<accession>A0A9Q0FYQ9</accession>
<name>A0A9Q0FYQ9_9ROSI</name>
<keyword evidence="3" id="KW-1185">Reference proteome</keyword>
<feature type="chain" id="PRO_5040329321" description="F-box associated domain-containing protein" evidence="1">
    <location>
        <begin position="19"/>
        <end position="275"/>
    </location>
</feature>
<reference evidence="2" key="1">
    <citation type="submission" date="2022-02" db="EMBL/GenBank/DDBJ databases">
        <authorList>
            <person name="Henning P.M."/>
            <person name="McCubbin A.G."/>
            <person name="Shore J.S."/>
        </authorList>
    </citation>
    <scope>NUCLEOTIDE SEQUENCE</scope>
    <source>
        <strain evidence="2">F60SS</strain>
        <tissue evidence="2">Leaves</tissue>
    </source>
</reference>
<feature type="signal peptide" evidence="1">
    <location>
        <begin position="1"/>
        <end position="18"/>
    </location>
</feature>
<protein>
    <recommendedName>
        <fullName evidence="4">F-box associated domain-containing protein</fullName>
    </recommendedName>
</protein>
<dbReference type="EMBL" id="JAKUCV010003418">
    <property type="protein sequence ID" value="KAJ4839002.1"/>
    <property type="molecule type" value="Genomic_DNA"/>
</dbReference>
<evidence type="ECO:0000313" key="2">
    <source>
        <dbReference type="EMBL" id="KAJ4839002.1"/>
    </source>
</evidence>
<dbReference type="PANTHER" id="PTHR35546">
    <property type="entry name" value="F-BOX PROTEIN INTERACTION DOMAIN PROTEIN-RELATED"/>
    <property type="match status" value="1"/>
</dbReference>
<proteinExistence type="predicted"/>